<dbReference type="HOGENOM" id="CLU_048455_0_0_1"/>
<feature type="region of interest" description="Disordered" evidence="1">
    <location>
        <begin position="289"/>
        <end position="309"/>
    </location>
</feature>
<protein>
    <submittedName>
        <fullName evidence="2">Uncharacterized protein</fullName>
    </submittedName>
</protein>
<reference evidence="2" key="2">
    <citation type="submission" date="2012-05" db="EMBL/GenBank/DDBJ databases">
        <title>The Genome Annotation of Fusarium oxysporum Cotton.</title>
        <authorList>
            <consortium name="The Broad Institute Genomics Platform"/>
            <person name="Ma L.-J."/>
            <person name="Corby-Kistler H."/>
            <person name="Broz K."/>
            <person name="Gale L.R."/>
            <person name="Jonkers W."/>
            <person name="O'Donnell K."/>
            <person name="Ploetz R."/>
            <person name="Steinberg C."/>
            <person name="Schwartz D.C."/>
            <person name="VanEtten H."/>
            <person name="Zhou S."/>
            <person name="Young S.K."/>
            <person name="Zeng Q."/>
            <person name="Gargeya S."/>
            <person name="Fitzgerald M."/>
            <person name="Abouelleil A."/>
            <person name="Alvarado L."/>
            <person name="Chapman S.B."/>
            <person name="Gainer-Dewar J."/>
            <person name="Goldberg J."/>
            <person name="Griggs A."/>
            <person name="Gujja S."/>
            <person name="Hansen M."/>
            <person name="Howarth C."/>
            <person name="Imamovic A."/>
            <person name="Ireland A."/>
            <person name="Larimer J."/>
            <person name="McCowan C."/>
            <person name="Murphy C."/>
            <person name="Pearson M."/>
            <person name="Poon T.W."/>
            <person name="Priest M."/>
            <person name="Roberts A."/>
            <person name="Saif S."/>
            <person name="Shea T."/>
            <person name="Sykes S."/>
            <person name="Wortman J."/>
            <person name="Nusbaum C."/>
            <person name="Birren B."/>
        </authorList>
    </citation>
    <scope>NUCLEOTIDE SEQUENCE</scope>
    <source>
        <strain evidence="2">25433</strain>
    </source>
</reference>
<sequence>MMVTPKPARNAATKRTAHFRDKISAVISRISDAWSAAAVASDHVALEELRKAVSRYDRVLSDLQDQERLAAEDATIHVKIKRKRSSSPSGERKRHCDRGQPNTCPKPTGCLASIEAVEEAPANTLEQTKTANNSHGVIQPKAGELYLAHHKQSQFWLAALLLPLADLHTVGISATIESLGLSKDIPNCVVYNLDSEQFEWRDGYGDGEAFAHERRFPIAYFAGPEFPDSSAAEWIAAEDLRILDESSLQSPVPHCHVMRAFLERRTEHHTLQTATESLDTLLEEQDEDCNTSDGASFGRQKTSPTPKIPTTIHLDVKENPRDVALPRLTSLFKNENGAHFGLFEWSQSLPQRIIDQLVKKSRVKGVEPLPHDFKNARGLLCCPLCRRSKEFVRVTRFTGHLLEKHSG</sequence>
<dbReference type="AlphaFoldDB" id="X0KSA4"/>
<evidence type="ECO:0000256" key="1">
    <source>
        <dbReference type="SAM" id="MobiDB-lite"/>
    </source>
</evidence>
<dbReference type="EMBL" id="JH657997">
    <property type="protein sequence ID" value="EXM16494.1"/>
    <property type="molecule type" value="Genomic_DNA"/>
</dbReference>
<accession>X0KSA4</accession>
<organism evidence="2">
    <name type="scientific">Fusarium oxysporum f. sp. vasinfectum 25433</name>
    <dbReference type="NCBI Taxonomy" id="1089449"/>
    <lineage>
        <taxon>Eukaryota</taxon>
        <taxon>Fungi</taxon>
        <taxon>Dikarya</taxon>
        <taxon>Ascomycota</taxon>
        <taxon>Pezizomycotina</taxon>
        <taxon>Sordariomycetes</taxon>
        <taxon>Hypocreomycetidae</taxon>
        <taxon>Hypocreales</taxon>
        <taxon>Nectriaceae</taxon>
        <taxon>Fusarium</taxon>
        <taxon>Fusarium oxysporum species complex</taxon>
    </lineage>
</organism>
<reference evidence="2" key="1">
    <citation type="submission" date="2011-11" db="EMBL/GenBank/DDBJ databases">
        <title>The Genome Sequence of Fusarium oxysporum Cotton.</title>
        <authorList>
            <consortium name="The Broad Institute Genome Sequencing Platform"/>
            <person name="Ma L.-J."/>
            <person name="Gale L.R."/>
            <person name="Schwartz D.C."/>
            <person name="Zhou S."/>
            <person name="Corby-Kistler H."/>
            <person name="Young S.K."/>
            <person name="Zeng Q."/>
            <person name="Gargeya S."/>
            <person name="Fitzgerald M."/>
            <person name="Haas B."/>
            <person name="Abouelleil A."/>
            <person name="Alvarado L."/>
            <person name="Arachchi H.M."/>
            <person name="Berlin A."/>
            <person name="Brown A."/>
            <person name="Chapman S.B."/>
            <person name="Chen Z."/>
            <person name="Dunbar C."/>
            <person name="Freedman E."/>
            <person name="Gearin G."/>
            <person name="Goldberg J."/>
            <person name="Griggs A."/>
            <person name="Gujja S."/>
            <person name="Heiman D."/>
            <person name="Howarth C."/>
            <person name="Larson L."/>
            <person name="Lui A."/>
            <person name="MacDonald P.J.P."/>
            <person name="Montmayeur A."/>
            <person name="Murphy C."/>
            <person name="Neiman D."/>
            <person name="Pearson M."/>
            <person name="Priest M."/>
            <person name="Roberts A."/>
            <person name="Saif S."/>
            <person name="Shea T."/>
            <person name="Shenoy N."/>
            <person name="Sisk P."/>
            <person name="Stolte C."/>
            <person name="Sykes S."/>
            <person name="Wortman J."/>
            <person name="Nusbaum C."/>
            <person name="Birren B."/>
        </authorList>
    </citation>
    <scope>NUCLEOTIDE SEQUENCE [LARGE SCALE GENOMIC DNA]</scope>
    <source>
        <strain evidence="2">25433</strain>
    </source>
</reference>
<name>X0KSA4_FUSOX</name>
<evidence type="ECO:0000313" key="2">
    <source>
        <dbReference type="EMBL" id="EXM16494.1"/>
    </source>
</evidence>
<feature type="region of interest" description="Disordered" evidence="1">
    <location>
        <begin position="80"/>
        <end position="104"/>
    </location>
</feature>
<gene>
    <name evidence="2" type="ORF">FOTG_15240</name>
</gene>
<dbReference type="Proteomes" id="UP000030701">
    <property type="component" value="Unassembled WGS sequence"/>
</dbReference>
<proteinExistence type="predicted"/>
<dbReference type="OrthoDB" id="5234017at2759"/>